<feature type="domain" description="G-protein coupled receptors family 1 profile" evidence="15">
    <location>
        <begin position="45"/>
        <end position="300"/>
    </location>
</feature>
<feature type="compositionally biased region" description="Basic residues" evidence="13">
    <location>
        <begin position="375"/>
        <end position="384"/>
    </location>
</feature>
<keyword evidence="4 12" id="KW-0812">Transmembrane</keyword>
<protein>
    <recommendedName>
        <fullName evidence="15">G-protein coupled receptors family 1 profile domain-containing protein</fullName>
    </recommendedName>
</protein>
<evidence type="ECO:0000256" key="12">
    <source>
        <dbReference type="RuleBase" id="RU000688"/>
    </source>
</evidence>
<dbReference type="PANTHER" id="PTHR45695:SF23">
    <property type="entry name" value="GALANIN-LIKE G-PROTEIN COUPLED RECEPTOR NPR-9"/>
    <property type="match status" value="1"/>
</dbReference>
<reference evidence="16" key="1">
    <citation type="submission" date="2021-02" db="EMBL/GenBank/DDBJ databases">
        <authorList>
            <person name="Nowell W R."/>
        </authorList>
    </citation>
    <scope>NUCLEOTIDE SEQUENCE</scope>
</reference>
<feature type="transmembrane region" description="Helical" evidence="14">
    <location>
        <begin position="198"/>
        <end position="219"/>
    </location>
</feature>
<evidence type="ECO:0000256" key="4">
    <source>
        <dbReference type="ARBA" id="ARBA00022692"/>
    </source>
</evidence>
<accession>A0A815DFW6</accession>
<keyword evidence="3" id="KW-1003">Cell membrane</keyword>
<keyword evidence="10" id="KW-0325">Glycoprotein</keyword>
<dbReference type="EMBL" id="CAJNOJ010000213">
    <property type="protein sequence ID" value="CAF1297790.1"/>
    <property type="molecule type" value="Genomic_DNA"/>
</dbReference>
<feature type="transmembrane region" description="Helical" evidence="14">
    <location>
        <begin position="66"/>
        <end position="91"/>
    </location>
</feature>
<keyword evidence="11 12" id="KW-0807">Transducer</keyword>
<name>A0A815DFW6_ADIRI</name>
<evidence type="ECO:0000256" key="9">
    <source>
        <dbReference type="ARBA" id="ARBA00023170"/>
    </source>
</evidence>
<dbReference type="Gene3D" id="1.20.1070.10">
    <property type="entry name" value="Rhodopsin 7-helix transmembrane proteins"/>
    <property type="match status" value="1"/>
</dbReference>
<evidence type="ECO:0000259" key="15">
    <source>
        <dbReference type="PROSITE" id="PS50262"/>
    </source>
</evidence>
<sequence length="470" mass="54402">MNEQAVSDESYPTENETHIHNGPSLHTRYIFASAWIIIAVAGVLGNSLVIYVAVRFQKMTNVTNCFIVNLAVTDIVFLAFCMPLLVAQYTLEHWPFNETTCKLMNFISFVSVLVTVLTLVAMTIDRYVYVVRPFQNLRWRKPRYILLLSIIIWLTSCLFASPFYYFYGVSHADNNYRECVLRSNDDFQQYFRIYTVTIYYFIPLTIIIMSYARLLYYVYSKENKLKPKTKHSVVKWSKKRRAVTKMVAIVTLVFSLCWLPITLYIMSASIFKEKTRILYYFKVIANSCAYLNSAINPILYAFLNRSFRNNCGSLFTRPSCGFICVDQYHPSPHLQAETREEQRKEQQKYTSVPLSTQLDRFSYQSTNRRSSSPKYKNKKQRKKSLTNSYPNQLTSGVTPHNDFSDADYELSAAECDNPANLELNPSTNLLHAQATIENCNGSNVFVIFGKHSLFLTINYLSSHLNHNNTP</sequence>
<dbReference type="PRINTS" id="PR01012">
    <property type="entry name" value="NRPEPTIDEYR"/>
</dbReference>
<proteinExistence type="inferred from homology"/>
<dbReference type="InterPro" id="IPR000611">
    <property type="entry name" value="NPY_rcpt"/>
</dbReference>
<keyword evidence="9 12" id="KW-0675">Receptor</keyword>
<feature type="compositionally biased region" description="Polar residues" evidence="13">
    <location>
        <begin position="363"/>
        <end position="374"/>
    </location>
</feature>
<dbReference type="GO" id="GO:0005886">
    <property type="term" value="C:plasma membrane"/>
    <property type="evidence" value="ECO:0007669"/>
    <property type="project" value="UniProtKB-SubCell"/>
</dbReference>
<evidence type="ECO:0000313" key="16">
    <source>
        <dbReference type="EMBL" id="CAF1297790.1"/>
    </source>
</evidence>
<evidence type="ECO:0000256" key="1">
    <source>
        <dbReference type="ARBA" id="ARBA00004651"/>
    </source>
</evidence>
<comment type="similarity">
    <text evidence="2 12">Belongs to the G-protein coupled receptor 1 family.</text>
</comment>
<keyword evidence="5 14" id="KW-1133">Transmembrane helix</keyword>
<evidence type="ECO:0000256" key="6">
    <source>
        <dbReference type="ARBA" id="ARBA00023040"/>
    </source>
</evidence>
<dbReference type="SMART" id="SM01381">
    <property type="entry name" value="7TM_GPCR_Srsx"/>
    <property type="match status" value="1"/>
</dbReference>
<evidence type="ECO:0000256" key="13">
    <source>
        <dbReference type="SAM" id="MobiDB-lite"/>
    </source>
</evidence>
<evidence type="ECO:0000256" key="8">
    <source>
        <dbReference type="ARBA" id="ARBA00023157"/>
    </source>
</evidence>
<dbReference type="PANTHER" id="PTHR45695">
    <property type="entry name" value="LEUCOKININ RECEPTOR-RELATED"/>
    <property type="match status" value="1"/>
</dbReference>
<feature type="transmembrane region" description="Helical" evidence="14">
    <location>
        <begin position="247"/>
        <end position="271"/>
    </location>
</feature>
<keyword evidence="8" id="KW-1015">Disulfide bond</keyword>
<evidence type="ECO:0000256" key="3">
    <source>
        <dbReference type="ARBA" id="ARBA00022475"/>
    </source>
</evidence>
<dbReference type="PRINTS" id="PR00237">
    <property type="entry name" value="GPCRRHODOPSN"/>
</dbReference>
<dbReference type="OrthoDB" id="2132067at2759"/>
<feature type="region of interest" description="Disordered" evidence="13">
    <location>
        <begin position="363"/>
        <end position="401"/>
    </location>
</feature>
<gene>
    <name evidence="16" type="ORF">EDS130_LOCUS30439</name>
</gene>
<evidence type="ECO:0000313" key="17">
    <source>
        <dbReference type="Proteomes" id="UP000663852"/>
    </source>
</evidence>
<evidence type="ECO:0000256" key="11">
    <source>
        <dbReference type="ARBA" id="ARBA00023224"/>
    </source>
</evidence>
<evidence type="ECO:0000256" key="5">
    <source>
        <dbReference type="ARBA" id="ARBA00022989"/>
    </source>
</evidence>
<comment type="subcellular location">
    <subcellularLocation>
        <location evidence="1">Cell membrane</location>
        <topology evidence="1">Multi-pass membrane protein</topology>
    </subcellularLocation>
</comment>
<dbReference type="PROSITE" id="PS00237">
    <property type="entry name" value="G_PROTEIN_RECEP_F1_1"/>
    <property type="match status" value="1"/>
</dbReference>
<evidence type="ECO:0000256" key="10">
    <source>
        <dbReference type="ARBA" id="ARBA00023180"/>
    </source>
</evidence>
<evidence type="ECO:0000256" key="14">
    <source>
        <dbReference type="SAM" id="Phobius"/>
    </source>
</evidence>
<evidence type="ECO:0000256" key="2">
    <source>
        <dbReference type="ARBA" id="ARBA00010663"/>
    </source>
</evidence>
<dbReference type="InterPro" id="IPR017452">
    <property type="entry name" value="GPCR_Rhodpsn_7TM"/>
</dbReference>
<feature type="compositionally biased region" description="Polar residues" evidence="13">
    <location>
        <begin position="385"/>
        <end position="398"/>
    </location>
</feature>
<feature type="transmembrane region" description="Helical" evidence="14">
    <location>
        <begin position="103"/>
        <end position="124"/>
    </location>
</feature>
<dbReference type="Proteomes" id="UP000663852">
    <property type="component" value="Unassembled WGS sequence"/>
</dbReference>
<dbReference type="Pfam" id="PF00001">
    <property type="entry name" value="7tm_1"/>
    <property type="match status" value="1"/>
</dbReference>
<keyword evidence="7 14" id="KW-0472">Membrane</keyword>
<dbReference type="SUPFAM" id="SSF81321">
    <property type="entry name" value="Family A G protein-coupled receptor-like"/>
    <property type="match status" value="1"/>
</dbReference>
<dbReference type="InterPro" id="IPR000276">
    <property type="entry name" value="GPCR_Rhodpsn"/>
</dbReference>
<dbReference type="PROSITE" id="PS50262">
    <property type="entry name" value="G_PROTEIN_RECEP_F1_2"/>
    <property type="match status" value="1"/>
</dbReference>
<keyword evidence="6 12" id="KW-0297">G-protein coupled receptor</keyword>
<feature type="transmembrane region" description="Helical" evidence="14">
    <location>
        <begin position="144"/>
        <end position="167"/>
    </location>
</feature>
<dbReference type="GO" id="GO:0004983">
    <property type="term" value="F:neuropeptide Y receptor activity"/>
    <property type="evidence" value="ECO:0007669"/>
    <property type="project" value="InterPro"/>
</dbReference>
<dbReference type="AlphaFoldDB" id="A0A815DFW6"/>
<comment type="caution">
    <text evidence="16">The sequence shown here is derived from an EMBL/GenBank/DDBJ whole genome shotgun (WGS) entry which is preliminary data.</text>
</comment>
<feature type="transmembrane region" description="Helical" evidence="14">
    <location>
        <begin position="29"/>
        <end position="54"/>
    </location>
</feature>
<organism evidence="16 17">
    <name type="scientific">Adineta ricciae</name>
    <name type="common">Rotifer</name>
    <dbReference type="NCBI Taxonomy" id="249248"/>
    <lineage>
        <taxon>Eukaryota</taxon>
        <taxon>Metazoa</taxon>
        <taxon>Spiralia</taxon>
        <taxon>Gnathifera</taxon>
        <taxon>Rotifera</taxon>
        <taxon>Eurotatoria</taxon>
        <taxon>Bdelloidea</taxon>
        <taxon>Adinetida</taxon>
        <taxon>Adinetidae</taxon>
        <taxon>Adineta</taxon>
    </lineage>
</organism>
<evidence type="ECO:0000256" key="7">
    <source>
        <dbReference type="ARBA" id="ARBA00023136"/>
    </source>
</evidence>